<name>E1R2Q6_SEDSS</name>
<dbReference type="RefSeq" id="WP_013253802.1">
    <property type="nucleotide sequence ID" value="NC_014364.1"/>
</dbReference>
<keyword evidence="3" id="KW-1185">Reference proteome</keyword>
<dbReference type="CDD" id="cd04333">
    <property type="entry name" value="ProX_deacylase"/>
    <property type="match status" value="1"/>
</dbReference>
<dbReference type="EMBL" id="CP002116">
    <property type="protein sequence ID" value="ADK80338.1"/>
    <property type="molecule type" value="Genomic_DNA"/>
</dbReference>
<dbReference type="AlphaFoldDB" id="E1R2Q6"/>
<dbReference type="Gene3D" id="3.90.960.10">
    <property type="entry name" value="YbaK/aminoacyl-tRNA synthetase-associated domain"/>
    <property type="match status" value="1"/>
</dbReference>
<dbReference type="HOGENOM" id="CLU_094875_0_3_12"/>
<evidence type="ECO:0000259" key="1">
    <source>
        <dbReference type="Pfam" id="PF04073"/>
    </source>
</evidence>
<dbReference type="PANTHER" id="PTHR30411:SF1">
    <property type="entry name" value="CYTOPLASMIC PROTEIN"/>
    <property type="match status" value="1"/>
</dbReference>
<dbReference type="GO" id="GO:0002161">
    <property type="term" value="F:aminoacyl-tRNA deacylase activity"/>
    <property type="evidence" value="ECO:0007669"/>
    <property type="project" value="InterPro"/>
</dbReference>
<dbReference type="STRING" id="573413.Spirs_1209"/>
<reference evidence="2 3" key="1">
    <citation type="journal article" date="2010" name="Stand. Genomic Sci.">
        <title>Complete genome sequence of Spirochaeta smaragdinae type strain (SEBR 4228).</title>
        <authorList>
            <person name="Mavromatis K."/>
            <person name="Yasawong M."/>
            <person name="Chertkov O."/>
            <person name="Lapidus A."/>
            <person name="Lucas S."/>
            <person name="Nolan M."/>
            <person name="Del Rio T.G."/>
            <person name="Tice H."/>
            <person name="Cheng J.F."/>
            <person name="Pitluck S."/>
            <person name="Liolios K."/>
            <person name="Ivanova N."/>
            <person name="Tapia R."/>
            <person name="Han C."/>
            <person name="Bruce D."/>
            <person name="Goodwin L."/>
            <person name="Pati A."/>
            <person name="Chen A."/>
            <person name="Palaniappan K."/>
            <person name="Land M."/>
            <person name="Hauser L."/>
            <person name="Chang Y.J."/>
            <person name="Jeffries C.D."/>
            <person name="Detter J.C."/>
            <person name="Rohde M."/>
            <person name="Brambilla E."/>
            <person name="Spring S."/>
            <person name="Goker M."/>
            <person name="Sikorski J."/>
            <person name="Woyke T."/>
            <person name="Bristow J."/>
            <person name="Eisen J.A."/>
            <person name="Markowitz V."/>
            <person name="Hugenholtz P."/>
            <person name="Klenk H.P."/>
            <person name="Kyrpides N.C."/>
        </authorList>
    </citation>
    <scope>NUCLEOTIDE SEQUENCE [LARGE SCALE GENOMIC DNA]</scope>
    <source>
        <strain evidence="3">DSM 11293 / JCM 15392 / SEBR 4228</strain>
    </source>
</reference>
<dbReference type="eggNOG" id="COG2606">
    <property type="taxonomic scope" value="Bacteria"/>
</dbReference>
<dbReference type="InterPro" id="IPR007214">
    <property type="entry name" value="YbaK/aa-tRNA-synth-assoc-dom"/>
</dbReference>
<gene>
    <name evidence="2" type="ordered locus">Spirs_1209</name>
</gene>
<dbReference type="PANTHER" id="PTHR30411">
    <property type="entry name" value="CYTOPLASMIC PROTEIN"/>
    <property type="match status" value="1"/>
</dbReference>
<accession>E1R2Q6</accession>
<organism evidence="2 3">
    <name type="scientific">Sediminispirochaeta smaragdinae (strain DSM 11293 / JCM 15392 / SEBR 4228)</name>
    <name type="common">Spirochaeta smaragdinae</name>
    <dbReference type="NCBI Taxonomy" id="573413"/>
    <lineage>
        <taxon>Bacteria</taxon>
        <taxon>Pseudomonadati</taxon>
        <taxon>Spirochaetota</taxon>
        <taxon>Spirochaetia</taxon>
        <taxon>Spirochaetales</taxon>
        <taxon>Spirochaetaceae</taxon>
        <taxon>Sediminispirochaeta</taxon>
    </lineage>
</organism>
<evidence type="ECO:0000313" key="3">
    <source>
        <dbReference type="Proteomes" id="UP000002318"/>
    </source>
</evidence>
<dbReference type="OrthoDB" id="9798760at2"/>
<proteinExistence type="predicted"/>
<dbReference type="InterPro" id="IPR036754">
    <property type="entry name" value="YbaK/aa-tRNA-synt-asso_dom_sf"/>
</dbReference>
<dbReference type="Pfam" id="PF04073">
    <property type="entry name" value="tRNA_edit"/>
    <property type="match status" value="1"/>
</dbReference>
<dbReference type="KEGG" id="ssm:Spirs_1209"/>
<evidence type="ECO:0000313" key="2">
    <source>
        <dbReference type="EMBL" id="ADK80338.1"/>
    </source>
</evidence>
<sequence>MIPEKVRSVLDTYQLTALEFEPGSTPTAQMAADRIGVAVGQIAKSILLKGKDDRYFLVVCAGDRKIASGKMKRLTGVKCSMATGDDTLRVTGYSPGGVTPFGVEGVEIFLDESLLAWDTVYPAAGTDATGVPVTFELLQKITGAETVDVTA</sequence>
<dbReference type="SUPFAM" id="SSF55826">
    <property type="entry name" value="YbaK/ProRS associated domain"/>
    <property type="match status" value="1"/>
</dbReference>
<protein>
    <submittedName>
        <fullName evidence="2">YbaK/prolyl-tRNA synthetase associated region</fullName>
    </submittedName>
</protein>
<dbReference type="Proteomes" id="UP000002318">
    <property type="component" value="Chromosome"/>
</dbReference>
<feature type="domain" description="YbaK/aminoacyl-tRNA synthetase-associated" evidence="1">
    <location>
        <begin position="25"/>
        <end position="140"/>
    </location>
</feature>